<name>A0A1M5CZD2_9RHOB</name>
<dbReference type="Gene3D" id="3.40.50.720">
    <property type="entry name" value="NAD(P)-binding Rossmann-like Domain"/>
    <property type="match status" value="1"/>
</dbReference>
<dbReference type="SMART" id="SM00822">
    <property type="entry name" value="PKS_KR"/>
    <property type="match status" value="1"/>
</dbReference>
<gene>
    <name evidence="5" type="ORF">SAMN05444273_10826</name>
</gene>
<evidence type="ECO:0000256" key="3">
    <source>
        <dbReference type="RuleBase" id="RU000363"/>
    </source>
</evidence>
<dbReference type="PROSITE" id="PS00061">
    <property type="entry name" value="ADH_SHORT"/>
    <property type="match status" value="1"/>
</dbReference>
<keyword evidence="6" id="KW-1185">Reference proteome</keyword>
<dbReference type="PANTHER" id="PTHR42760:SF37">
    <property type="entry name" value="CLAVALDEHYDE DEHYDROGENASE"/>
    <property type="match status" value="1"/>
</dbReference>
<reference evidence="6" key="1">
    <citation type="submission" date="2016-11" db="EMBL/GenBank/DDBJ databases">
        <authorList>
            <person name="Varghese N."/>
            <person name="Submissions S."/>
        </authorList>
    </citation>
    <scope>NUCLEOTIDE SEQUENCE [LARGE SCALE GENOMIC DNA]</scope>
    <source>
        <strain evidence="6">DSM 100566</strain>
    </source>
</reference>
<dbReference type="InterPro" id="IPR036291">
    <property type="entry name" value="NAD(P)-bd_dom_sf"/>
</dbReference>
<sequence length="251" mass="26511">MVDLTGKTALITGASRGIGADTARIMAAAGAHVVLLARSTRDLEVLAAEIGAQAIVCPADVASYDDWSKAVTVAMEQTGRIDILVNNAGLIDPISRLENSDPKEWARLIDVNLKGVYYGVRSTLPTMLSQSSGTILNISSGAAHGPMEGWSAYCSSKAGAAMLTRCIHKEHGDAGIRVMGLSPGTVATEMQVKIKESGINPVSELDPSVHIPAEWPAKALLWMCSADADAFLGEEVSLRDEDVRRRVGLGE</sequence>
<dbReference type="PRINTS" id="PR00080">
    <property type="entry name" value="SDRFAMILY"/>
</dbReference>
<proteinExistence type="inferred from homology"/>
<dbReference type="RefSeq" id="WP_073145567.1">
    <property type="nucleotide sequence ID" value="NZ_FQUV01000008.1"/>
</dbReference>
<dbReference type="InterPro" id="IPR057326">
    <property type="entry name" value="KR_dom"/>
</dbReference>
<dbReference type="AlphaFoldDB" id="A0A1M5CZD2"/>
<dbReference type="GO" id="GO:0016616">
    <property type="term" value="F:oxidoreductase activity, acting on the CH-OH group of donors, NAD or NADP as acceptor"/>
    <property type="evidence" value="ECO:0007669"/>
    <property type="project" value="UniProtKB-ARBA"/>
</dbReference>
<dbReference type="STRING" id="1486859.SAMN05444273_10826"/>
<comment type="similarity">
    <text evidence="1 3">Belongs to the short-chain dehydrogenases/reductases (SDR) family.</text>
</comment>
<dbReference type="InterPro" id="IPR002347">
    <property type="entry name" value="SDR_fam"/>
</dbReference>
<feature type="domain" description="Ketoreductase" evidence="4">
    <location>
        <begin position="7"/>
        <end position="190"/>
    </location>
</feature>
<dbReference type="PRINTS" id="PR00081">
    <property type="entry name" value="GDHRDH"/>
</dbReference>
<dbReference type="PANTHER" id="PTHR42760">
    <property type="entry name" value="SHORT-CHAIN DEHYDROGENASES/REDUCTASES FAMILY MEMBER"/>
    <property type="match status" value="1"/>
</dbReference>
<dbReference type="FunFam" id="3.40.50.720:FF:000084">
    <property type="entry name" value="Short-chain dehydrogenase reductase"/>
    <property type="match status" value="1"/>
</dbReference>
<dbReference type="OrthoDB" id="9810734at2"/>
<evidence type="ECO:0000256" key="1">
    <source>
        <dbReference type="ARBA" id="ARBA00006484"/>
    </source>
</evidence>
<evidence type="ECO:0000259" key="4">
    <source>
        <dbReference type="SMART" id="SM00822"/>
    </source>
</evidence>
<keyword evidence="2" id="KW-0560">Oxidoreductase</keyword>
<dbReference type="InterPro" id="IPR020904">
    <property type="entry name" value="Sc_DH/Rdtase_CS"/>
</dbReference>
<accession>A0A1M5CZD2</accession>
<evidence type="ECO:0000313" key="6">
    <source>
        <dbReference type="Proteomes" id="UP000184144"/>
    </source>
</evidence>
<evidence type="ECO:0000313" key="5">
    <source>
        <dbReference type="EMBL" id="SHF60004.1"/>
    </source>
</evidence>
<dbReference type="Proteomes" id="UP000184144">
    <property type="component" value="Unassembled WGS sequence"/>
</dbReference>
<dbReference type="CDD" id="cd05233">
    <property type="entry name" value="SDR_c"/>
    <property type="match status" value="1"/>
</dbReference>
<dbReference type="SUPFAM" id="SSF51735">
    <property type="entry name" value="NAD(P)-binding Rossmann-fold domains"/>
    <property type="match status" value="1"/>
</dbReference>
<organism evidence="5 6">
    <name type="scientific">Litoreibacter ascidiaceicola</name>
    <dbReference type="NCBI Taxonomy" id="1486859"/>
    <lineage>
        <taxon>Bacteria</taxon>
        <taxon>Pseudomonadati</taxon>
        <taxon>Pseudomonadota</taxon>
        <taxon>Alphaproteobacteria</taxon>
        <taxon>Rhodobacterales</taxon>
        <taxon>Roseobacteraceae</taxon>
        <taxon>Litoreibacter</taxon>
    </lineage>
</organism>
<dbReference type="Pfam" id="PF00106">
    <property type="entry name" value="adh_short"/>
    <property type="match status" value="1"/>
</dbReference>
<dbReference type="EMBL" id="FQUV01000008">
    <property type="protein sequence ID" value="SHF60004.1"/>
    <property type="molecule type" value="Genomic_DNA"/>
</dbReference>
<evidence type="ECO:0000256" key="2">
    <source>
        <dbReference type="ARBA" id="ARBA00023002"/>
    </source>
</evidence>
<protein>
    <submittedName>
        <fullName evidence="5">NADP-dependent 3-hydroxy acid dehydrogenase YdfG</fullName>
    </submittedName>
</protein>